<reference evidence="2 3" key="1">
    <citation type="submission" date="2020-06" db="EMBL/GenBank/DDBJ databases">
        <title>Transcriptomic and genomic resources for Thalictrum thalictroides and T. hernandezii: Facilitating candidate gene discovery in an emerging model plant lineage.</title>
        <authorList>
            <person name="Arias T."/>
            <person name="Riano-Pachon D.M."/>
            <person name="Di Stilio V.S."/>
        </authorList>
    </citation>
    <scope>NUCLEOTIDE SEQUENCE [LARGE SCALE GENOMIC DNA]</scope>
    <source>
        <strain evidence="3">cv. WT478/WT964</strain>
        <tissue evidence="2">Leaves</tissue>
    </source>
</reference>
<dbReference type="Proteomes" id="UP000554482">
    <property type="component" value="Unassembled WGS sequence"/>
</dbReference>
<comment type="caution">
    <text evidence="2">The sequence shown here is derived from an EMBL/GenBank/DDBJ whole genome shotgun (WGS) entry which is preliminary data.</text>
</comment>
<feature type="compositionally biased region" description="Basic and acidic residues" evidence="1">
    <location>
        <begin position="56"/>
        <end position="66"/>
    </location>
</feature>
<organism evidence="2 3">
    <name type="scientific">Thalictrum thalictroides</name>
    <name type="common">Rue-anemone</name>
    <name type="synonym">Anemone thalictroides</name>
    <dbReference type="NCBI Taxonomy" id="46969"/>
    <lineage>
        <taxon>Eukaryota</taxon>
        <taxon>Viridiplantae</taxon>
        <taxon>Streptophyta</taxon>
        <taxon>Embryophyta</taxon>
        <taxon>Tracheophyta</taxon>
        <taxon>Spermatophyta</taxon>
        <taxon>Magnoliopsida</taxon>
        <taxon>Ranunculales</taxon>
        <taxon>Ranunculaceae</taxon>
        <taxon>Thalictroideae</taxon>
        <taxon>Thalictrum</taxon>
    </lineage>
</organism>
<gene>
    <name evidence="2" type="ORF">FRX31_008450</name>
</gene>
<dbReference type="AlphaFoldDB" id="A0A7J6WY14"/>
<evidence type="ECO:0000256" key="1">
    <source>
        <dbReference type="SAM" id="MobiDB-lite"/>
    </source>
</evidence>
<evidence type="ECO:0000313" key="3">
    <source>
        <dbReference type="Proteomes" id="UP000554482"/>
    </source>
</evidence>
<name>A0A7J6WY14_THATH</name>
<keyword evidence="3" id="KW-1185">Reference proteome</keyword>
<feature type="compositionally biased region" description="Polar residues" evidence="1">
    <location>
        <begin position="17"/>
        <end position="39"/>
    </location>
</feature>
<evidence type="ECO:0000313" key="2">
    <source>
        <dbReference type="EMBL" id="KAF5201963.1"/>
    </source>
</evidence>
<sequence>MDKSKKPFMKLIFKNSNAPFGTKTTNTGSALNTTIPASVSKTTQSKKRQKQGVSELSDRPKEVNAM</sequence>
<accession>A0A7J6WY14</accession>
<protein>
    <submittedName>
        <fullName evidence="2">Uncharacterized protein</fullName>
    </submittedName>
</protein>
<dbReference type="EMBL" id="JABWDY010008752">
    <property type="protein sequence ID" value="KAF5201963.1"/>
    <property type="molecule type" value="Genomic_DNA"/>
</dbReference>
<proteinExistence type="predicted"/>
<feature type="region of interest" description="Disordered" evidence="1">
    <location>
        <begin position="17"/>
        <end position="66"/>
    </location>
</feature>